<dbReference type="EMBL" id="MCFL01000066">
    <property type="protein sequence ID" value="ORZ31110.1"/>
    <property type="molecule type" value="Genomic_DNA"/>
</dbReference>
<evidence type="ECO:0008006" key="4">
    <source>
        <dbReference type="Google" id="ProtNLM"/>
    </source>
</evidence>
<dbReference type="GO" id="GO:0005737">
    <property type="term" value="C:cytoplasm"/>
    <property type="evidence" value="ECO:0007669"/>
    <property type="project" value="TreeGrafter"/>
</dbReference>
<dbReference type="InterPro" id="IPR008812">
    <property type="entry name" value="Ran_GTP-bd-rel"/>
</dbReference>
<dbReference type="AlphaFoldDB" id="A0A1Y2H959"/>
<feature type="region of interest" description="Disordered" evidence="1">
    <location>
        <begin position="345"/>
        <end position="377"/>
    </location>
</feature>
<evidence type="ECO:0000313" key="3">
    <source>
        <dbReference type="Proteomes" id="UP000193411"/>
    </source>
</evidence>
<name>A0A1Y2H959_9FUNG</name>
<evidence type="ECO:0000256" key="1">
    <source>
        <dbReference type="SAM" id="MobiDB-lite"/>
    </source>
</evidence>
<feature type="compositionally biased region" description="Polar residues" evidence="1">
    <location>
        <begin position="434"/>
        <end position="447"/>
    </location>
</feature>
<feature type="compositionally biased region" description="Acidic residues" evidence="1">
    <location>
        <begin position="347"/>
        <end position="370"/>
    </location>
</feature>
<keyword evidence="3" id="KW-1185">Reference proteome</keyword>
<dbReference type="PANTHER" id="PTHR31010:SF2">
    <property type="entry name" value="RAN-SPECIFIC GTPASE-ACTIVATING PROTEIN 30"/>
    <property type="match status" value="1"/>
</dbReference>
<organism evidence="2 3">
    <name type="scientific">Catenaria anguillulae PL171</name>
    <dbReference type="NCBI Taxonomy" id="765915"/>
    <lineage>
        <taxon>Eukaryota</taxon>
        <taxon>Fungi</taxon>
        <taxon>Fungi incertae sedis</taxon>
        <taxon>Blastocladiomycota</taxon>
        <taxon>Blastocladiomycetes</taxon>
        <taxon>Blastocladiales</taxon>
        <taxon>Catenariaceae</taxon>
        <taxon>Catenaria</taxon>
    </lineage>
</organism>
<feature type="region of interest" description="Disordered" evidence="1">
    <location>
        <begin position="35"/>
        <end position="76"/>
    </location>
</feature>
<feature type="compositionally biased region" description="Pro residues" evidence="1">
    <location>
        <begin position="448"/>
        <end position="459"/>
    </location>
</feature>
<gene>
    <name evidence="2" type="ORF">BCR44DRAFT_1442998</name>
</gene>
<feature type="compositionally biased region" description="Low complexity" evidence="1">
    <location>
        <begin position="460"/>
        <end position="473"/>
    </location>
</feature>
<sequence length="566" mass="60232">MDDLFSKLALQAVTTVGKAAFGMAVNKAVQRLKEYSESRTAPSRPGSIQSGDGSGSSDKHDDDYQQPVTGQEEMSDELRHEFHQLDDLRAKLQQKVAILTPSIDMIQVLSVLLNQVLAPGPGSSSSTCAGAAAGDDSGERSPAQTLALARAVTARVQRIMDKIEDSVPYINLALSISGVKLGQFTPASSSSSALLPGGGISLHTWFNASNLVAASEPDADVGGVGDGDWVPMTFACRVYRLFEASVRKDGLPNWTWKLEHLMSSVHVWRHRPDGSGASKLVVLEATPMPGEKSQVLAFELAELKAMFFTATGRLLNIPDANPGMPVLVVHLDEYVAIEIVDARELQDESDSDSEVDDDSDDAEEDEEDELPIPTRNDLAHCPWLHPPHSSSFPTSHNLALLESVLRLVTLEQTLGTSHLAVPDDVLWAHLSSDQSPSIGSMAQQSTIPLPPAYSTPATPPSVSRSDAGSGSASARRRSRRSFTAAAAAASGPVTPTAPPKAGGKRPKSRMAAIRDGESGPATPEAGAATSGEGKDGKLQRTPAPVRALNLMERFMSLDKDKDNKDN</sequence>
<evidence type="ECO:0000313" key="2">
    <source>
        <dbReference type="EMBL" id="ORZ31110.1"/>
    </source>
</evidence>
<protein>
    <recommendedName>
        <fullName evidence="4">RanGTP-binding protein-domain-containing protein</fullName>
    </recommendedName>
</protein>
<proteinExistence type="predicted"/>
<accession>A0A1Y2H959</accession>
<dbReference type="GO" id="GO:0005634">
    <property type="term" value="C:nucleus"/>
    <property type="evidence" value="ECO:0007669"/>
    <property type="project" value="TreeGrafter"/>
</dbReference>
<reference evidence="2 3" key="1">
    <citation type="submission" date="2016-07" db="EMBL/GenBank/DDBJ databases">
        <title>Pervasive Adenine N6-methylation of Active Genes in Fungi.</title>
        <authorList>
            <consortium name="DOE Joint Genome Institute"/>
            <person name="Mondo S.J."/>
            <person name="Dannebaum R.O."/>
            <person name="Kuo R.C."/>
            <person name="Labutti K."/>
            <person name="Haridas S."/>
            <person name="Kuo A."/>
            <person name="Salamov A."/>
            <person name="Ahrendt S.R."/>
            <person name="Lipzen A."/>
            <person name="Sullivan W."/>
            <person name="Andreopoulos W.B."/>
            <person name="Clum A."/>
            <person name="Lindquist E."/>
            <person name="Daum C."/>
            <person name="Ramamoorthy G.K."/>
            <person name="Gryganskyi A."/>
            <person name="Culley D."/>
            <person name="Magnuson J.K."/>
            <person name="James T.Y."/>
            <person name="O'Malley M.A."/>
            <person name="Stajich J.E."/>
            <person name="Spatafora J.W."/>
            <person name="Visel A."/>
            <person name="Grigoriev I.V."/>
        </authorList>
    </citation>
    <scope>NUCLEOTIDE SEQUENCE [LARGE SCALE GENOMIC DNA]</scope>
    <source>
        <strain evidence="2 3">PL171</strain>
    </source>
</reference>
<dbReference type="Proteomes" id="UP000193411">
    <property type="component" value="Unassembled WGS sequence"/>
</dbReference>
<feature type="compositionally biased region" description="Low complexity" evidence="1">
    <location>
        <begin position="481"/>
        <end position="491"/>
    </location>
</feature>
<dbReference type="OrthoDB" id="512915at2759"/>
<dbReference type="GO" id="GO:0030695">
    <property type="term" value="F:GTPase regulator activity"/>
    <property type="evidence" value="ECO:0007669"/>
    <property type="project" value="TreeGrafter"/>
</dbReference>
<dbReference type="Pfam" id="PF05508">
    <property type="entry name" value="Ran-binding"/>
    <property type="match status" value="1"/>
</dbReference>
<comment type="caution">
    <text evidence="2">The sequence shown here is derived from an EMBL/GenBank/DDBJ whole genome shotgun (WGS) entry which is preliminary data.</text>
</comment>
<feature type="region of interest" description="Disordered" evidence="1">
    <location>
        <begin position="434"/>
        <end position="544"/>
    </location>
</feature>
<dbReference type="PANTHER" id="PTHR31010">
    <property type="entry name" value="RAN-SPECIFIC GTPASE-ACTIVATING PROTEIN 30-RELATED"/>
    <property type="match status" value="1"/>
</dbReference>